<keyword evidence="3" id="KW-1185">Reference proteome</keyword>
<evidence type="ECO:0000313" key="3">
    <source>
        <dbReference type="Proteomes" id="UP000325081"/>
    </source>
</evidence>
<dbReference type="EMBL" id="BKCP01010514">
    <property type="protein sequence ID" value="GER52856.1"/>
    <property type="molecule type" value="Genomic_DNA"/>
</dbReference>
<feature type="compositionally biased region" description="Basic and acidic residues" evidence="1">
    <location>
        <begin position="26"/>
        <end position="51"/>
    </location>
</feature>
<dbReference type="Proteomes" id="UP000325081">
    <property type="component" value="Unassembled WGS sequence"/>
</dbReference>
<feature type="region of interest" description="Disordered" evidence="1">
    <location>
        <begin position="25"/>
        <end position="65"/>
    </location>
</feature>
<proteinExistence type="predicted"/>
<organism evidence="2 3">
    <name type="scientific">Striga asiatica</name>
    <name type="common">Asiatic witchweed</name>
    <name type="synonym">Buchnera asiatica</name>
    <dbReference type="NCBI Taxonomy" id="4170"/>
    <lineage>
        <taxon>Eukaryota</taxon>
        <taxon>Viridiplantae</taxon>
        <taxon>Streptophyta</taxon>
        <taxon>Embryophyta</taxon>
        <taxon>Tracheophyta</taxon>
        <taxon>Spermatophyta</taxon>
        <taxon>Magnoliopsida</taxon>
        <taxon>eudicotyledons</taxon>
        <taxon>Gunneridae</taxon>
        <taxon>Pentapetalae</taxon>
        <taxon>asterids</taxon>
        <taxon>lamiids</taxon>
        <taxon>Lamiales</taxon>
        <taxon>Orobanchaceae</taxon>
        <taxon>Buchnereae</taxon>
        <taxon>Striga</taxon>
    </lineage>
</organism>
<dbReference type="GO" id="GO:0016874">
    <property type="term" value="F:ligase activity"/>
    <property type="evidence" value="ECO:0007669"/>
    <property type="project" value="UniProtKB-KW"/>
</dbReference>
<keyword evidence="2" id="KW-0436">Ligase</keyword>
<dbReference type="AlphaFoldDB" id="A0A5A7R613"/>
<evidence type="ECO:0000256" key="1">
    <source>
        <dbReference type="SAM" id="MobiDB-lite"/>
    </source>
</evidence>
<accession>A0A5A7R613</accession>
<comment type="caution">
    <text evidence="2">The sequence shown here is derived from an EMBL/GenBank/DDBJ whole genome shotgun (WGS) entry which is preliminary data.</text>
</comment>
<protein>
    <submittedName>
        <fullName evidence="2">Alanine--tRNA ligase</fullName>
    </submittedName>
</protein>
<sequence>MGVSETPTLLMDICTGWPEVTTRWLAGERDGTVEAKGRERRDDGERERGRSEGGGGRETADREWRRRSPGKILVQRFKIIFLSYHTSSLTSYLLTHRTRRFTRINTIGSQPFSKPPKIKHISKLSSFLNNSYLSVPVNHDKNRKSGGFHT</sequence>
<reference evidence="3" key="1">
    <citation type="journal article" date="2019" name="Curr. Biol.">
        <title>Genome Sequence of Striga asiatica Provides Insight into the Evolution of Plant Parasitism.</title>
        <authorList>
            <person name="Yoshida S."/>
            <person name="Kim S."/>
            <person name="Wafula E.K."/>
            <person name="Tanskanen J."/>
            <person name="Kim Y.M."/>
            <person name="Honaas L."/>
            <person name="Yang Z."/>
            <person name="Spallek T."/>
            <person name="Conn C.E."/>
            <person name="Ichihashi Y."/>
            <person name="Cheong K."/>
            <person name="Cui S."/>
            <person name="Der J.P."/>
            <person name="Gundlach H."/>
            <person name="Jiao Y."/>
            <person name="Hori C."/>
            <person name="Ishida J.K."/>
            <person name="Kasahara H."/>
            <person name="Kiba T."/>
            <person name="Kim M.S."/>
            <person name="Koo N."/>
            <person name="Laohavisit A."/>
            <person name="Lee Y.H."/>
            <person name="Lumba S."/>
            <person name="McCourt P."/>
            <person name="Mortimer J.C."/>
            <person name="Mutuku J.M."/>
            <person name="Nomura T."/>
            <person name="Sasaki-Sekimoto Y."/>
            <person name="Seto Y."/>
            <person name="Wang Y."/>
            <person name="Wakatake T."/>
            <person name="Sakakibara H."/>
            <person name="Demura T."/>
            <person name="Yamaguchi S."/>
            <person name="Yoneyama K."/>
            <person name="Manabe R.I."/>
            <person name="Nelson D.C."/>
            <person name="Schulman A.H."/>
            <person name="Timko M.P."/>
            <person name="dePamphilis C.W."/>
            <person name="Choi D."/>
            <person name="Shirasu K."/>
        </authorList>
    </citation>
    <scope>NUCLEOTIDE SEQUENCE [LARGE SCALE GENOMIC DNA]</scope>
    <source>
        <strain evidence="3">cv. UVA1</strain>
    </source>
</reference>
<gene>
    <name evidence="2" type="ORF">STAS_30345</name>
</gene>
<name>A0A5A7R613_STRAF</name>
<evidence type="ECO:0000313" key="2">
    <source>
        <dbReference type="EMBL" id="GER52856.1"/>
    </source>
</evidence>